<accession>A0A9W8JP16</accession>
<dbReference type="EMBL" id="JANBPK010000085">
    <property type="protein sequence ID" value="KAJ2936359.1"/>
    <property type="molecule type" value="Genomic_DNA"/>
</dbReference>
<name>A0A9W8JP16_9AGAR</name>
<evidence type="ECO:0000259" key="2">
    <source>
        <dbReference type="Pfam" id="PF20231"/>
    </source>
</evidence>
<sequence>MATPDNFEFLITDDERSTASSEEASDMSEGSELEVDVRASSPASEPPPSTDLFQRSTASKISQLNEIKTFEAVKQTTAVMDATGINLPIYLDAVSWGNKRCTEDASIRYQRSALLHSRELPGILCRWRKPPRSSARMIRPAGATKTLNEFAIATTIDLLTKELKELGPMFSLSAGEDIDSAHLMEMNITSMMDTMKTTSPKLWSLLTGSLSTDRRNKEGIKKSSDKASFHVVFTIISMAVYARSHRYNRLPKLLAIYLKFRGISAKGFDTLHAMGLTMSHKWACEAVERMSKQAMKEVAERMEKFPWVISYDNVNIPFRVFSQRLDNQGDLGHGTAATVYIKRDAPQPSDSLNKMLKEQRAQGIKDPLTEVDIFDLEQASASRIDEQMKYTVLRMLLDSPEFDLKSYEDRKSDFLKAPPPIDPLPTGPDHTTLQFLLGTVDIPEVSYEDNSRLVNEWLGQLGFKTLLEQVKLSVEKVVTWVGDQLTVDRLRRIFTRRAGDDNSFDRLDFSIFIFGWLHLQMAFANTLHKQYLGTAGGRGLKQAFVLLNKKNLHTVRTQGPFHHDLVEALYEVANAHIRQDWLQVANVESLAELRNRSAEELQALATHLVDRFASSKAMDDMDRAGNPDAVRRQVTMFNRDVLHYIVLDQAMKLGDVGLMEAMLPTLLYRFIGAGSGNYAKEVMELLQGLHREWPPELSKFVRHHCWLVNFSGKPGGWCAIDRAQEMNIKDIKVTYRSEGPNIKWSYLKKLHPAIPTIRTVIDFIEHQFGTLVRGKKHSVPSREKDIIKLQQSYANSKIHEMRPGRQQQPSEQATDFNLLGFEQLSVGQFWATWNNDRAFERSLSEDWDLSDAGTEHGGELDGPESG</sequence>
<organism evidence="3 4">
    <name type="scientific">Candolleomyces eurysporus</name>
    <dbReference type="NCBI Taxonomy" id="2828524"/>
    <lineage>
        <taxon>Eukaryota</taxon>
        <taxon>Fungi</taxon>
        <taxon>Dikarya</taxon>
        <taxon>Basidiomycota</taxon>
        <taxon>Agaricomycotina</taxon>
        <taxon>Agaricomycetes</taxon>
        <taxon>Agaricomycetidae</taxon>
        <taxon>Agaricales</taxon>
        <taxon>Agaricineae</taxon>
        <taxon>Psathyrellaceae</taxon>
        <taxon>Candolleomyces</taxon>
    </lineage>
</organism>
<feature type="domain" description="DUF6589" evidence="2">
    <location>
        <begin position="365"/>
        <end position="777"/>
    </location>
</feature>
<keyword evidence="4" id="KW-1185">Reference proteome</keyword>
<dbReference type="Proteomes" id="UP001140091">
    <property type="component" value="Unassembled WGS sequence"/>
</dbReference>
<feature type="compositionally biased region" description="Acidic residues" evidence="1">
    <location>
        <begin position="23"/>
        <end position="34"/>
    </location>
</feature>
<feature type="region of interest" description="Disordered" evidence="1">
    <location>
        <begin position="1"/>
        <end position="53"/>
    </location>
</feature>
<dbReference type="Pfam" id="PF20231">
    <property type="entry name" value="DUF6589"/>
    <property type="match status" value="1"/>
</dbReference>
<gene>
    <name evidence="3" type="ORF">H1R20_g733</name>
</gene>
<evidence type="ECO:0000313" key="4">
    <source>
        <dbReference type="Proteomes" id="UP001140091"/>
    </source>
</evidence>
<dbReference type="OrthoDB" id="3203379at2759"/>
<feature type="non-terminal residue" evidence="3">
    <location>
        <position position="866"/>
    </location>
</feature>
<reference evidence="3" key="1">
    <citation type="submission" date="2022-06" db="EMBL/GenBank/DDBJ databases">
        <title>Genome Sequence of Candolleomyces eurysporus.</title>
        <authorList>
            <person name="Buettner E."/>
        </authorList>
    </citation>
    <scope>NUCLEOTIDE SEQUENCE</scope>
    <source>
        <strain evidence="3">VTCC 930004</strain>
    </source>
</reference>
<comment type="caution">
    <text evidence="3">The sequence shown here is derived from an EMBL/GenBank/DDBJ whole genome shotgun (WGS) entry which is preliminary data.</text>
</comment>
<evidence type="ECO:0000313" key="3">
    <source>
        <dbReference type="EMBL" id="KAJ2936359.1"/>
    </source>
</evidence>
<evidence type="ECO:0000256" key="1">
    <source>
        <dbReference type="SAM" id="MobiDB-lite"/>
    </source>
</evidence>
<protein>
    <recommendedName>
        <fullName evidence="2">DUF6589 domain-containing protein</fullName>
    </recommendedName>
</protein>
<proteinExistence type="predicted"/>
<feature type="region of interest" description="Disordered" evidence="1">
    <location>
        <begin position="845"/>
        <end position="866"/>
    </location>
</feature>
<dbReference type="AlphaFoldDB" id="A0A9W8JP16"/>
<dbReference type="InterPro" id="IPR046496">
    <property type="entry name" value="DUF6589"/>
</dbReference>